<dbReference type="AlphaFoldDB" id="A0A4C1ZMB6"/>
<gene>
    <name evidence="3" type="ORF">EVAR_61874_1</name>
</gene>
<dbReference type="PROSITE" id="PS50157">
    <property type="entry name" value="ZINC_FINGER_C2H2_2"/>
    <property type="match status" value="1"/>
</dbReference>
<evidence type="ECO:0000259" key="2">
    <source>
        <dbReference type="PROSITE" id="PS50157"/>
    </source>
</evidence>
<dbReference type="PROSITE" id="PS00028">
    <property type="entry name" value="ZINC_FINGER_C2H2_1"/>
    <property type="match status" value="1"/>
</dbReference>
<protein>
    <recommendedName>
        <fullName evidence="2">C2H2-type domain-containing protein</fullName>
    </recommendedName>
</protein>
<dbReference type="EMBL" id="BGZK01001901">
    <property type="protein sequence ID" value="GBP88039.1"/>
    <property type="molecule type" value="Genomic_DNA"/>
</dbReference>
<keyword evidence="1" id="KW-0862">Zinc</keyword>
<dbReference type="Gene3D" id="3.30.160.60">
    <property type="entry name" value="Classic Zinc Finger"/>
    <property type="match status" value="1"/>
</dbReference>
<evidence type="ECO:0000313" key="4">
    <source>
        <dbReference type="Proteomes" id="UP000299102"/>
    </source>
</evidence>
<evidence type="ECO:0000256" key="1">
    <source>
        <dbReference type="PROSITE-ProRule" id="PRU00042"/>
    </source>
</evidence>
<proteinExistence type="predicted"/>
<name>A0A4C1ZMB6_EUMVA</name>
<organism evidence="3 4">
    <name type="scientific">Eumeta variegata</name>
    <name type="common">Bagworm moth</name>
    <name type="synonym">Eumeta japonica</name>
    <dbReference type="NCBI Taxonomy" id="151549"/>
    <lineage>
        <taxon>Eukaryota</taxon>
        <taxon>Metazoa</taxon>
        <taxon>Ecdysozoa</taxon>
        <taxon>Arthropoda</taxon>
        <taxon>Hexapoda</taxon>
        <taxon>Insecta</taxon>
        <taxon>Pterygota</taxon>
        <taxon>Neoptera</taxon>
        <taxon>Endopterygota</taxon>
        <taxon>Lepidoptera</taxon>
        <taxon>Glossata</taxon>
        <taxon>Ditrysia</taxon>
        <taxon>Tineoidea</taxon>
        <taxon>Psychidae</taxon>
        <taxon>Oiketicinae</taxon>
        <taxon>Eumeta</taxon>
    </lineage>
</organism>
<dbReference type="Proteomes" id="UP000299102">
    <property type="component" value="Unassembled WGS sequence"/>
</dbReference>
<feature type="domain" description="C2H2-type" evidence="2">
    <location>
        <begin position="333"/>
        <end position="365"/>
    </location>
</feature>
<comment type="caution">
    <text evidence="3">The sequence shown here is derived from an EMBL/GenBank/DDBJ whole genome shotgun (WGS) entry which is preliminary data.</text>
</comment>
<dbReference type="InterPro" id="IPR013087">
    <property type="entry name" value="Znf_C2H2_type"/>
</dbReference>
<reference evidence="3 4" key="1">
    <citation type="journal article" date="2019" name="Commun. Biol.">
        <title>The bagworm genome reveals a unique fibroin gene that provides high tensile strength.</title>
        <authorList>
            <person name="Kono N."/>
            <person name="Nakamura H."/>
            <person name="Ohtoshi R."/>
            <person name="Tomita M."/>
            <person name="Numata K."/>
            <person name="Arakawa K."/>
        </authorList>
    </citation>
    <scope>NUCLEOTIDE SEQUENCE [LARGE SCALE GENOMIC DNA]</scope>
</reference>
<evidence type="ECO:0000313" key="3">
    <source>
        <dbReference type="EMBL" id="GBP88039.1"/>
    </source>
</evidence>
<keyword evidence="4" id="KW-1185">Reference proteome</keyword>
<keyword evidence="1" id="KW-0863">Zinc-finger</keyword>
<dbReference type="OrthoDB" id="6277246at2759"/>
<keyword evidence="1" id="KW-0479">Metal-binding</keyword>
<accession>A0A4C1ZMB6</accession>
<dbReference type="SMART" id="SM00355">
    <property type="entry name" value="ZnF_C2H2"/>
    <property type="match status" value="2"/>
</dbReference>
<sequence>MFVPHDKNVTRRFFQKPNILRKNPRSVPSTKLTEATQIQIIVPSSVTQELNIQEHSPDKSTKHKCSKPSHGLKKPAQWVLVDNYICDDYKSNETVHSNVDINEITFSNFRQAGENSVELTYHSGDMLKTDKSTLSKQLTSQIDSENPDKVDIEIIDGFYYMYQIGATLPQTFGKLAESILIKLCAKKAKEVHIVFDRYLKPSIRTRKTKQERKCNTSRGRNIILGDSQDDAADNEEDSDETNGFYMTTIENAANGAMLSYINFDGSDKGIESYNDNVKDLSVSHIQEVKNVVGDNVVLSNKITDICIGSNKQIVEGATVAEQSHMISNNASSFKCDVLDCNKLFDSEEKLKKHKSSHYKRSGQRPLKQAVECPVKNLDITKDESCGRIYLNREELMKHLNEDHTIDQASHKFVYCINF</sequence>
<dbReference type="GO" id="GO:0008270">
    <property type="term" value="F:zinc ion binding"/>
    <property type="evidence" value="ECO:0007669"/>
    <property type="project" value="UniProtKB-KW"/>
</dbReference>